<reference evidence="5" key="2">
    <citation type="submission" date="2014-06" db="EMBL/GenBank/DDBJ databases">
        <title>Draft genome sequence of Clostridium spiroforme (DSM 1552).</title>
        <authorList>
            <person name="Sudarsanam P."/>
            <person name="Ley R."/>
            <person name="Guruge J."/>
            <person name="Turnbaugh P.J."/>
            <person name="Mahowald M."/>
            <person name="Liep D."/>
            <person name="Gordon J."/>
        </authorList>
    </citation>
    <scope>NUCLEOTIDE SEQUENCE</scope>
    <source>
        <strain evidence="5">DSM 1552</strain>
    </source>
</reference>
<dbReference type="Gene3D" id="3.40.50.2300">
    <property type="match status" value="1"/>
</dbReference>
<dbReference type="CDD" id="cd17536">
    <property type="entry name" value="REC_YesN-like"/>
    <property type="match status" value="1"/>
</dbReference>
<keyword evidence="3" id="KW-0597">Phosphoprotein</keyword>
<feature type="domain" description="Response regulatory" evidence="4">
    <location>
        <begin position="3"/>
        <end position="120"/>
    </location>
</feature>
<dbReference type="GO" id="GO:0000160">
    <property type="term" value="P:phosphorelay signal transduction system"/>
    <property type="evidence" value="ECO:0007669"/>
    <property type="project" value="InterPro"/>
</dbReference>
<proteinExistence type="predicted"/>
<dbReference type="PANTHER" id="PTHR42713:SF3">
    <property type="entry name" value="TRANSCRIPTIONAL REGULATORY PROTEIN HPTR"/>
    <property type="match status" value="1"/>
</dbReference>
<reference evidence="5" key="1">
    <citation type="submission" date="2008-02" db="EMBL/GenBank/DDBJ databases">
        <authorList>
            <person name="Fulton L."/>
            <person name="Clifton S."/>
            <person name="Fulton B."/>
            <person name="Xu J."/>
            <person name="Minx P."/>
            <person name="Pepin K.H."/>
            <person name="Johnson M."/>
            <person name="Thiruvilangam P."/>
            <person name="Bhonagiri V."/>
            <person name="Nash W.E."/>
            <person name="Mardis E.R."/>
            <person name="Wilson R.K."/>
        </authorList>
    </citation>
    <scope>NUCLEOTIDE SEQUENCE [LARGE SCALE GENOMIC DNA]</scope>
    <source>
        <strain evidence="5">DSM 1552</strain>
    </source>
</reference>
<keyword evidence="1" id="KW-0963">Cytoplasm</keyword>
<dbReference type="PROSITE" id="PS50110">
    <property type="entry name" value="RESPONSE_REGULATORY"/>
    <property type="match status" value="1"/>
</dbReference>
<name>B1C0X9_9FIRM</name>
<gene>
    <name evidence="5" type="ORF">CLOSPI_00860</name>
</gene>
<evidence type="ECO:0000259" key="4">
    <source>
        <dbReference type="PROSITE" id="PS50110"/>
    </source>
</evidence>
<dbReference type="HOGENOM" id="CLU_000445_69_8_9"/>
<comment type="caution">
    <text evidence="5">The sequence shown here is derived from an EMBL/GenBank/DDBJ whole genome shotgun (WGS) entry which is preliminary data.</text>
</comment>
<keyword evidence="2" id="KW-0238">DNA-binding</keyword>
<dbReference type="PANTHER" id="PTHR42713">
    <property type="entry name" value="HISTIDINE KINASE-RELATED"/>
    <property type="match status" value="1"/>
</dbReference>
<evidence type="ECO:0000256" key="2">
    <source>
        <dbReference type="ARBA" id="ARBA00023125"/>
    </source>
</evidence>
<evidence type="ECO:0000313" key="6">
    <source>
        <dbReference type="Proteomes" id="UP000004910"/>
    </source>
</evidence>
<dbReference type="InterPro" id="IPR011006">
    <property type="entry name" value="CheY-like_superfamily"/>
</dbReference>
<accession>B1C0X9</accession>
<feature type="modified residue" description="4-aspartylphosphate" evidence="3">
    <location>
        <position position="55"/>
    </location>
</feature>
<dbReference type="GO" id="GO:0003677">
    <property type="term" value="F:DNA binding"/>
    <property type="evidence" value="ECO:0007669"/>
    <property type="project" value="UniProtKB-KW"/>
</dbReference>
<dbReference type="SUPFAM" id="SSF52172">
    <property type="entry name" value="CheY-like"/>
    <property type="match status" value="1"/>
</dbReference>
<dbReference type="OrthoDB" id="9794370at2"/>
<keyword evidence="6" id="KW-1185">Reference proteome</keyword>
<dbReference type="STRING" id="428126.CLOSPI_00860"/>
<organism evidence="5 6">
    <name type="scientific">Thomasclavelia spiroformis DSM 1552</name>
    <dbReference type="NCBI Taxonomy" id="428126"/>
    <lineage>
        <taxon>Bacteria</taxon>
        <taxon>Bacillati</taxon>
        <taxon>Bacillota</taxon>
        <taxon>Erysipelotrichia</taxon>
        <taxon>Erysipelotrichales</taxon>
        <taxon>Coprobacillaceae</taxon>
        <taxon>Thomasclavelia</taxon>
    </lineage>
</organism>
<evidence type="ECO:0000313" key="5">
    <source>
        <dbReference type="EMBL" id="EDS75464.1"/>
    </source>
</evidence>
<protein>
    <submittedName>
        <fullName evidence="5">Response regulator receiver domain protein</fullName>
    </submittedName>
</protein>
<dbReference type="eggNOG" id="COG4753">
    <property type="taxonomic scope" value="Bacteria"/>
</dbReference>
<dbReference type="RefSeq" id="WP_004609333.1">
    <property type="nucleotide sequence ID" value="NZ_CP102275.1"/>
</dbReference>
<dbReference type="AlphaFoldDB" id="B1C0X9"/>
<evidence type="ECO:0000256" key="1">
    <source>
        <dbReference type="ARBA" id="ARBA00022490"/>
    </source>
</evidence>
<dbReference type="Pfam" id="PF00072">
    <property type="entry name" value="Response_reg"/>
    <property type="match status" value="1"/>
</dbReference>
<dbReference type="Proteomes" id="UP000004910">
    <property type="component" value="Unassembled WGS sequence"/>
</dbReference>
<dbReference type="InterPro" id="IPR051552">
    <property type="entry name" value="HptR"/>
</dbReference>
<sequence length="180" mass="20569">MYKILIVEDEEIERKALVDLLKEHFFETLIVYSATNGLEALEILKKIEIHILICDINLPGINGLETIASAKKINKDIVSLVLTSYNYFEYAKEAIKLGVEDFILKPVSNEKMFNAIYQVINKIDSRESQKNQTTRLVMKIEEIKPIVESDCIHSIVQNSKSSEIEKYFSLLNIAPKSGFV</sequence>
<dbReference type="EMBL" id="ABIK02000006">
    <property type="protein sequence ID" value="EDS75464.1"/>
    <property type="molecule type" value="Genomic_DNA"/>
</dbReference>
<dbReference type="InterPro" id="IPR001789">
    <property type="entry name" value="Sig_transdc_resp-reg_receiver"/>
</dbReference>
<evidence type="ECO:0000256" key="3">
    <source>
        <dbReference type="PROSITE-ProRule" id="PRU00169"/>
    </source>
</evidence>
<dbReference type="GeneID" id="94017683"/>
<dbReference type="SMART" id="SM00448">
    <property type="entry name" value="REC"/>
    <property type="match status" value="1"/>
</dbReference>